<proteinExistence type="predicted"/>
<organism evidence="2 3">
    <name type="scientific">Glutamicibacter nicotianae</name>
    <name type="common">Arthrobacter nicotianae</name>
    <dbReference type="NCBI Taxonomy" id="37929"/>
    <lineage>
        <taxon>Bacteria</taxon>
        <taxon>Bacillati</taxon>
        <taxon>Actinomycetota</taxon>
        <taxon>Actinomycetes</taxon>
        <taxon>Micrococcales</taxon>
        <taxon>Micrococcaceae</taxon>
        <taxon>Glutamicibacter</taxon>
    </lineage>
</organism>
<keyword evidence="3" id="KW-1185">Reference proteome</keyword>
<dbReference type="PANTHER" id="PTHR33055">
    <property type="entry name" value="TRANSPOSASE FOR INSERTION SEQUENCE ELEMENT IS1111A"/>
    <property type="match status" value="1"/>
</dbReference>
<feature type="domain" description="Transposase IS116/IS110/IS902 C-terminal" evidence="1">
    <location>
        <begin position="82"/>
        <end position="164"/>
    </location>
</feature>
<dbReference type="Proteomes" id="UP000316242">
    <property type="component" value="Unassembled WGS sequence"/>
</dbReference>
<evidence type="ECO:0000313" key="3">
    <source>
        <dbReference type="Proteomes" id="UP000316242"/>
    </source>
</evidence>
<evidence type="ECO:0000313" key="2">
    <source>
        <dbReference type="EMBL" id="GEC14102.1"/>
    </source>
</evidence>
<name>A0ABQ0RQK5_GLUNI</name>
<dbReference type="InterPro" id="IPR047650">
    <property type="entry name" value="Transpos_IS110"/>
</dbReference>
<protein>
    <recommendedName>
        <fullName evidence="1">Transposase IS116/IS110/IS902 C-terminal domain-containing protein</fullName>
    </recommendedName>
</protein>
<dbReference type="EMBL" id="BJNE01000035">
    <property type="protein sequence ID" value="GEC14102.1"/>
    <property type="molecule type" value="Genomic_DNA"/>
</dbReference>
<evidence type="ECO:0000259" key="1">
    <source>
        <dbReference type="Pfam" id="PF02371"/>
    </source>
</evidence>
<dbReference type="PANTHER" id="PTHR33055:SF3">
    <property type="entry name" value="PUTATIVE TRANSPOSASE FOR IS117-RELATED"/>
    <property type="match status" value="1"/>
</dbReference>
<reference evidence="2 3" key="1">
    <citation type="submission" date="2019-06" db="EMBL/GenBank/DDBJ databases">
        <title>Whole genome shotgun sequence of Glutamicibacter nicotianae NBRC 14234.</title>
        <authorList>
            <person name="Hosoyama A."/>
            <person name="Uohara A."/>
            <person name="Ohji S."/>
            <person name="Ichikawa N."/>
        </authorList>
    </citation>
    <scope>NUCLEOTIDE SEQUENCE [LARGE SCALE GENOMIC DNA]</scope>
    <source>
        <strain evidence="2 3">NBRC 14234</strain>
    </source>
</reference>
<dbReference type="InterPro" id="IPR003346">
    <property type="entry name" value="Transposase_20"/>
</dbReference>
<sequence>MKNAGQARVDAKPKKHGARRHTAWTAILFEALATQYVLVAGADAAGLVIPHLARQLIALHTQRADVAGHLEKMVEAHPLFPVLTSMPGVAVRTAAIVIAEISGKEFTSAAALASFAGLAPTTSQSGTSIKSERVSLEGNKRLKRALFLSAFASIRFNSVSRAHYGWKRAQGKRHNQTLIALAHRRLVLLFAMLRDGTFYDVPVPANA</sequence>
<gene>
    <name evidence="2" type="ORF">ANI01nite_33050</name>
</gene>
<comment type="caution">
    <text evidence="2">The sequence shown here is derived from an EMBL/GenBank/DDBJ whole genome shotgun (WGS) entry which is preliminary data.</text>
</comment>
<dbReference type="Pfam" id="PF02371">
    <property type="entry name" value="Transposase_20"/>
    <property type="match status" value="1"/>
</dbReference>
<accession>A0ABQ0RQK5</accession>